<proteinExistence type="predicted"/>
<evidence type="ECO:0000256" key="1">
    <source>
        <dbReference type="SAM" id="MobiDB-lite"/>
    </source>
</evidence>
<feature type="compositionally biased region" description="Low complexity" evidence="1">
    <location>
        <begin position="182"/>
        <end position="196"/>
    </location>
</feature>
<organism evidence="2 3">
    <name type="scientific">Halorussus caseinilyticus</name>
    <dbReference type="NCBI Taxonomy" id="3034025"/>
    <lineage>
        <taxon>Archaea</taxon>
        <taxon>Methanobacteriati</taxon>
        <taxon>Methanobacteriota</taxon>
        <taxon>Stenosarchaea group</taxon>
        <taxon>Halobacteria</taxon>
        <taxon>Halobacteriales</taxon>
        <taxon>Haladaptataceae</taxon>
        <taxon>Halorussus</taxon>
    </lineage>
</organism>
<feature type="region of interest" description="Disordered" evidence="1">
    <location>
        <begin position="147"/>
        <end position="226"/>
    </location>
</feature>
<name>A0ABD5WGN1_9EURY</name>
<feature type="compositionally biased region" description="Low complexity" evidence="1">
    <location>
        <begin position="148"/>
        <end position="159"/>
    </location>
</feature>
<dbReference type="EMBL" id="JBHSZH010000005">
    <property type="protein sequence ID" value="MFC7079669.1"/>
    <property type="molecule type" value="Genomic_DNA"/>
</dbReference>
<evidence type="ECO:0000313" key="3">
    <source>
        <dbReference type="Proteomes" id="UP001596407"/>
    </source>
</evidence>
<comment type="caution">
    <text evidence="2">The sequence shown here is derived from an EMBL/GenBank/DDBJ whole genome shotgun (WGS) entry which is preliminary data.</text>
</comment>
<evidence type="ECO:0000313" key="2">
    <source>
        <dbReference type="EMBL" id="MFC7079669.1"/>
    </source>
</evidence>
<gene>
    <name evidence="2" type="ORF">ACFQJ6_05455</name>
</gene>
<accession>A0ABD5WGN1</accession>
<dbReference type="RefSeq" id="WP_382209146.1">
    <property type="nucleotide sequence ID" value="NZ_JBHSZH010000005.1"/>
</dbReference>
<protein>
    <submittedName>
        <fullName evidence="2">Uncharacterized protein</fullName>
    </submittedName>
</protein>
<reference evidence="2 3" key="1">
    <citation type="journal article" date="2019" name="Int. J. Syst. Evol. Microbiol.">
        <title>The Global Catalogue of Microorganisms (GCM) 10K type strain sequencing project: providing services to taxonomists for standard genome sequencing and annotation.</title>
        <authorList>
            <consortium name="The Broad Institute Genomics Platform"/>
            <consortium name="The Broad Institute Genome Sequencing Center for Infectious Disease"/>
            <person name="Wu L."/>
            <person name="Ma J."/>
        </authorList>
    </citation>
    <scope>NUCLEOTIDE SEQUENCE [LARGE SCALE GENOMIC DNA]</scope>
    <source>
        <strain evidence="2 3">DT72</strain>
    </source>
</reference>
<sequence length="226" mass="24116">MWVSPKTLLLLCCLLTASVVGGATPRETAARDKFPSECLDAPEVRPGETVGQVNSAMDIDVFQIPVTKGDVIEVNATVSAENATVKIDHEAAFSDAVVDVKNPSNDSLTDSPWSNWVELDHAGGSWNVVVEKSGFFCVELSRELDANTSAETPTTGRTPTRSEREGRTGRFRRTGPPPPDPAASWTPTATAFPTTRTGHRGIPASRTGATCTRPNGVPACRDSLRP</sequence>
<dbReference type="AlphaFoldDB" id="A0ABD5WGN1"/>
<dbReference type="Proteomes" id="UP001596407">
    <property type="component" value="Unassembled WGS sequence"/>
</dbReference>
<keyword evidence="3" id="KW-1185">Reference proteome</keyword>